<dbReference type="InterPro" id="IPR001387">
    <property type="entry name" value="Cro/C1-type_HTH"/>
</dbReference>
<accession>A0A2S6GFK5</accession>
<dbReference type="InterPro" id="IPR043917">
    <property type="entry name" value="DUF5753"/>
</dbReference>
<organism evidence="2 3">
    <name type="scientific">Actinokineospora auranticolor</name>
    <dbReference type="NCBI Taxonomy" id="155976"/>
    <lineage>
        <taxon>Bacteria</taxon>
        <taxon>Bacillati</taxon>
        <taxon>Actinomycetota</taxon>
        <taxon>Actinomycetes</taxon>
        <taxon>Pseudonocardiales</taxon>
        <taxon>Pseudonocardiaceae</taxon>
        <taxon>Actinokineospora</taxon>
    </lineage>
</organism>
<dbReference type="SMART" id="SM00530">
    <property type="entry name" value="HTH_XRE"/>
    <property type="match status" value="1"/>
</dbReference>
<reference evidence="2 3" key="1">
    <citation type="submission" date="2018-02" db="EMBL/GenBank/DDBJ databases">
        <title>Genomic Encyclopedia of Archaeal and Bacterial Type Strains, Phase II (KMG-II): from individual species to whole genera.</title>
        <authorList>
            <person name="Goeker M."/>
        </authorList>
    </citation>
    <scope>NUCLEOTIDE SEQUENCE [LARGE SCALE GENOMIC DNA]</scope>
    <source>
        <strain evidence="2 3">YU 961-1</strain>
    </source>
</reference>
<dbReference type="CDD" id="cd00093">
    <property type="entry name" value="HTH_XRE"/>
    <property type="match status" value="1"/>
</dbReference>
<dbReference type="Pfam" id="PF19054">
    <property type="entry name" value="DUF5753"/>
    <property type="match status" value="1"/>
</dbReference>
<sequence length="304" mass="34001">MGQARATFERRQLGLVLRRLRERAGKPQQAGADAVGKVRSRIVQLEDGTATASQEDLDRLLACYGASGEERHTVLELGALARKRQQRRVHVDNLPDAYRRFADLEASAYEINSVESGVIPGVLQSPAYVQALFAEAEGIWWEPEGAQAEDRWFFRMDRQARLLGESDRRVMRFVITEDALRANMGAPEVMHEQLEHLVNLMDKYPALNIRVLPTGVYGNPVRGRTLLVFGFGDRGTPVGYSSGVPGPATYYDGEEETASMLRAFHRVWDLTLGREDSRRLIQKIAKENVDGTVDSGHGLVQEQP</sequence>
<dbReference type="AlphaFoldDB" id="A0A2S6GFK5"/>
<dbReference type="Proteomes" id="UP000239203">
    <property type="component" value="Unassembled WGS sequence"/>
</dbReference>
<dbReference type="RefSeq" id="WP_104482322.1">
    <property type="nucleotide sequence ID" value="NZ_CP154825.1"/>
</dbReference>
<evidence type="ECO:0000313" key="3">
    <source>
        <dbReference type="Proteomes" id="UP000239203"/>
    </source>
</evidence>
<dbReference type="Pfam" id="PF13560">
    <property type="entry name" value="HTH_31"/>
    <property type="match status" value="1"/>
</dbReference>
<evidence type="ECO:0000259" key="1">
    <source>
        <dbReference type="PROSITE" id="PS50943"/>
    </source>
</evidence>
<name>A0A2S6GFK5_9PSEU</name>
<dbReference type="PROSITE" id="PS50943">
    <property type="entry name" value="HTH_CROC1"/>
    <property type="match status" value="1"/>
</dbReference>
<evidence type="ECO:0000313" key="2">
    <source>
        <dbReference type="EMBL" id="PPK63926.1"/>
    </source>
</evidence>
<gene>
    <name evidence="2" type="ORF">CLV40_12346</name>
</gene>
<dbReference type="Gene3D" id="1.10.260.40">
    <property type="entry name" value="lambda repressor-like DNA-binding domains"/>
    <property type="match status" value="1"/>
</dbReference>
<dbReference type="OrthoDB" id="3436020at2"/>
<comment type="caution">
    <text evidence="2">The sequence shown here is derived from an EMBL/GenBank/DDBJ whole genome shotgun (WGS) entry which is preliminary data.</text>
</comment>
<protein>
    <submittedName>
        <fullName evidence="2">Helix-turn-helix protein</fullName>
    </submittedName>
</protein>
<dbReference type="GO" id="GO:0003677">
    <property type="term" value="F:DNA binding"/>
    <property type="evidence" value="ECO:0007669"/>
    <property type="project" value="InterPro"/>
</dbReference>
<proteinExistence type="predicted"/>
<dbReference type="SUPFAM" id="SSF47413">
    <property type="entry name" value="lambda repressor-like DNA-binding domains"/>
    <property type="match status" value="1"/>
</dbReference>
<keyword evidence="3" id="KW-1185">Reference proteome</keyword>
<dbReference type="InterPro" id="IPR010982">
    <property type="entry name" value="Lambda_DNA-bd_dom_sf"/>
</dbReference>
<dbReference type="EMBL" id="PTIX01000023">
    <property type="protein sequence ID" value="PPK63926.1"/>
    <property type="molecule type" value="Genomic_DNA"/>
</dbReference>
<feature type="domain" description="HTH cro/C1-type" evidence="1">
    <location>
        <begin position="17"/>
        <end position="71"/>
    </location>
</feature>